<organism evidence="2 3">
    <name type="scientific">Pisolithus tinctorius Marx 270</name>
    <dbReference type="NCBI Taxonomy" id="870435"/>
    <lineage>
        <taxon>Eukaryota</taxon>
        <taxon>Fungi</taxon>
        <taxon>Dikarya</taxon>
        <taxon>Basidiomycota</taxon>
        <taxon>Agaricomycotina</taxon>
        <taxon>Agaricomycetes</taxon>
        <taxon>Agaricomycetidae</taxon>
        <taxon>Boletales</taxon>
        <taxon>Sclerodermatineae</taxon>
        <taxon>Pisolithaceae</taxon>
        <taxon>Pisolithus</taxon>
    </lineage>
</organism>
<feature type="region of interest" description="Disordered" evidence="1">
    <location>
        <begin position="253"/>
        <end position="295"/>
    </location>
</feature>
<evidence type="ECO:0008006" key="4">
    <source>
        <dbReference type="Google" id="ProtNLM"/>
    </source>
</evidence>
<accession>A0A0C3PYF7</accession>
<dbReference type="InParanoid" id="A0A0C3PYF7"/>
<dbReference type="EMBL" id="KN831944">
    <property type="protein sequence ID" value="KIO14676.1"/>
    <property type="molecule type" value="Genomic_DNA"/>
</dbReference>
<gene>
    <name evidence="2" type="ORF">M404DRAFT_17535</name>
</gene>
<protein>
    <recommendedName>
        <fullName evidence="4">Myb/SANT-like domain-containing protein</fullName>
    </recommendedName>
</protein>
<keyword evidence="3" id="KW-1185">Reference proteome</keyword>
<dbReference type="Proteomes" id="UP000054217">
    <property type="component" value="Unassembled WGS sequence"/>
</dbReference>
<proteinExistence type="predicted"/>
<evidence type="ECO:0000313" key="2">
    <source>
        <dbReference type="EMBL" id="KIO14676.1"/>
    </source>
</evidence>
<feature type="compositionally biased region" description="Acidic residues" evidence="1">
    <location>
        <begin position="269"/>
        <end position="293"/>
    </location>
</feature>
<reference evidence="3" key="2">
    <citation type="submission" date="2015-01" db="EMBL/GenBank/DDBJ databases">
        <title>Evolutionary Origins and Diversification of the Mycorrhizal Mutualists.</title>
        <authorList>
            <consortium name="DOE Joint Genome Institute"/>
            <consortium name="Mycorrhizal Genomics Consortium"/>
            <person name="Kohler A."/>
            <person name="Kuo A."/>
            <person name="Nagy L.G."/>
            <person name="Floudas D."/>
            <person name="Copeland A."/>
            <person name="Barry K.W."/>
            <person name="Cichocki N."/>
            <person name="Veneault-Fourrey C."/>
            <person name="LaButti K."/>
            <person name="Lindquist E.A."/>
            <person name="Lipzen A."/>
            <person name="Lundell T."/>
            <person name="Morin E."/>
            <person name="Murat C."/>
            <person name="Riley R."/>
            <person name="Ohm R."/>
            <person name="Sun H."/>
            <person name="Tunlid A."/>
            <person name="Henrissat B."/>
            <person name="Grigoriev I.V."/>
            <person name="Hibbett D.S."/>
            <person name="Martin F."/>
        </authorList>
    </citation>
    <scope>NUCLEOTIDE SEQUENCE [LARGE SCALE GENOMIC DNA]</scope>
    <source>
        <strain evidence="3">Marx 270</strain>
    </source>
</reference>
<sequence>MSLPPYLTSADTRHNHIWQVLIELFDVLGSNIVELMETVGEIEEESKHAKWTDEEVAALIDYLHTTAESICKLHRSGKIKDSKNVLIKWGLLKHTYNAIMTYRSGSGEHWDNENGANICGAADAEKWAKFIGVKFFHPTLLRLIPTFPVLYNSAIVSEIYHPPLESLSVCVLRVREFLESNNLLEFCIPIPLFPTRLHLPRIKSHGSRSKFPTASKPFLNFSFHTAPPGTILGNSPFTLPLVARFPEVVFHTGPSLDPSTQKRVSSDDGPGDDGLGDDLDNDDEEPLPEDDVEPGVTVLDNLANAIELLTRNARTGSELSSRTKLHKPDTFDGTDPKKLRAFLIQCKLNFWDRPQAF</sequence>
<evidence type="ECO:0000256" key="1">
    <source>
        <dbReference type="SAM" id="MobiDB-lite"/>
    </source>
</evidence>
<dbReference type="AlphaFoldDB" id="A0A0C3PYF7"/>
<reference evidence="2 3" key="1">
    <citation type="submission" date="2014-04" db="EMBL/GenBank/DDBJ databases">
        <authorList>
            <consortium name="DOE Joint Genome Institute"/>
            <person name="Kuo A."/>
            <person name="Kohler A."/>
            <person name="Costa M.D."/>
            <person name="Nagy L.G."/>
            <person name="Floudas D."/>
            <person name="Copeland A."/>
            <person name="Barry K.W."/>
            <person name="Cichocki N."/>
            <person name="Veneault-Fourrey C."/>
            <person name="LaButti K."/>
            <person name="Lindquist E.A."/>
            <person name="Lipzen A."/>
            <person name="Lundell T."/>
            <person name="Morin E."/>
            <person name="Murat C."/>
            <person name="Sun H."/>
            <person name="Tunlid A."/>
            <person name="Henrissat B."/>
            <person name="Grigoriev I.V."/>
            <person name="Hibbett D.S."/>
            <person name="Martin F."/>
            <person name="Nordberg H.P."/>
            <person name="Cantor M.N."/>
            <person name="Hua S.X."/>
        </authorList>
    </citation>
    <scope>NUCLEOTIDE SEQUENCE [LARGE SCALE GENOMIC DNA]</scope>
    <source>
        <strain evidence="2 3">Marx 270</strain>
    </source>
</reference>
<dbReference type="HOGENOM" id="CLU_776391_0_0_1"/>
<name>A0A0C3PYF7_PISTI</name>
<evidence type="ECO:0000313" key="3">
    <source>
        <dbReference type="Proteomes" id="UP000054217"/>
    </source>
</evidence>